<dbReference type="Gene3D" id="3.40.50.720">
    <property type="entry name" value="NAD(P)-binding Rossmann-like Domain"/>
    <property type="match status" value="1"/>
</dbReference>
<dbReference type="AlphaFoldDB" id="A0A2H1HUP6"/>
<gene>
    <name evidence="3" type="ORF">BI49514_00311</name>
</gene>
<dbReference type="InterPro" id="IPR051606">
    <property type="entry name" value="Polyketide_Oxido-like"/>
</dbReference>
<feature type="chain" id="PRO_5038885068" evidence="1">
    <location>
        <begin position="23"/>
        <end position="220"/>
    </location>
</feature>
<keyword evidence="4" id="KW-1185">Reference proteome</keyword>
<keyword evidence="1" id="KW-0732">Signal</keyword>
<dbReference type="RefSeq" id="WP_101543699.1">
    <property type="nucleotide sequence ID" value="NZ_FXYX01000001.1"/>
</dbReference>
<organism evidence="3 4">
    <name type="scientific">Brevibacterium iodinum ATCC 49514</name>
    <dbReference type="NCBI Taxonomy" id="1255616"/>
    <lineage>
        <taxon>Bacteria</taxon>
        <taxon>Bacillati</taxon>
        <taxon>Actinomycetota</taxon>
        <taxon>Actinomycetes</taxon>
        <taxon>Micrococcales</taxon>
        <taxon>Brevibacteriaceae</taxon>
        <taxon>Brevibacterium</taxon>
    </lineage>
</organism>
<protein>
    <submittedName>
        <fullName evidence="3">NADH-flavin reductase</fullName>
    </submittedName>
</protein>
<evidence type="ECO:0000259" key="2">
    <source>
        <dbReference type="Pfam" id="PF13460"/>
    </source>
</evidence>
<feature type="signal peptide" evidence="1">
    <location>
        <begin position="1"/>
        <end position="22"/>
    </location>
</feature>
<evidence type="ECO:0000313" key="3">
    <source>
        <dbReference type="EMBL" id="SMX66665.1"/>
    </source>
</evidence>
<dbReference type="InterPro" id="IPR016040">
    <property type="entry name" value="NAD(P)-bd_dom"/>
</dbReference>
<dbReference type="GO" id="GO:0042602">
    <property type="term" value="F:riboflavin reductase (NADPH) activity"/>
    <property type="evidence" value="ECO:0007669"/>
    <property type="project" value="TreeGrafter"/>
</dbReference>
<evidence type="ECO:0000313" key="4">
    <source>
        <dbReference type="Proteomes" id="UP000234382"/>
    </source>
</evidence>
<dbReference type="PANTHER" id="PTHR43355:SF2">
    <property type="entry name" value="FLAVIN REDUCTASE (NADPH)"/>
    <property type="match status" value="1"/>
</dbReference>
<reference evidence="4" key="1">
    <citation type="submission" date="2017-03" db="EMBL/GenBank/DDBJ databases">
        <authorList>
            <person name="Monnet C."/>
        </authorList>
    </citation>
    <scope>NUCLEOTIDE SEQUENCE [LARGE SCALE GENOMIC DNA]</scope>
    <source>
        <strain evidence="4">ATCC 49514</strain>
    </source>
</reference>
<dbReference type="Proteomes" id="UP000234382">
    <property type="component" value="Unassembled WGS sequence"/>
</dbReference>
<sequence>MKVTVFGATGPTGLWICNLALAAGHNVTAVSRRPDPLLLPSSERISITVADAITGTGVDKAVTGADAVLSALGAPYGPREINIYSQGTDTIIGAMRKQSAGNRLVVVSSGLTYPPPHTNFVADFAIFPLLRNVIGRTLYQDMRRMEEELQKNKDIAWTIMRPGRLINSPRVSDYHLDVGHPSFAYTARADLAAAMVDELDRTDNIHTPVAPSTNRHGAQK</sequence>
<name>A0A2H1HUP6_9MICO</name>
<proteinExistence type="predicted"/>
<dbReference type="InterPro" id="IPR036291">
    <property type="entry name" value="NAD(P)-bd_dom_sf"/>
</dbReference>
<dbReference type="PANTHER" id="PTHR43355">
    <property type="entry name" value="FLAVIN REDUCTASE (NADPH)"/>
    <property type="match status" value="1"/>
</dbReference>
<dbReference type="SUPFAM" id="SSF51735">
    <property type="entry name" value="NAD(P)-binding Rossmann-fold domains"/>
    <property type="match status" value="1"/>
</dbReference>
<dbReference type="Pfam" id="PF13460">
    <property type="entry name" value="NAD_binding_10"/>
    <property type="match status" value="1"/>
</dbReference>
<accession>A0A2H1HUP6</accession>
<evidence type="ECO:0000256" key="1">
    <source>
        <dbReference type="SAM" id="SignalP"/>
    </source>
</evidence>
<feature type="domain" description="NAD(P)-binding" evidence="2">
    <location>
        <begin position="7"/>
        <end position="200"/>
    </location>
</feature>
<dbReference type="GO" id="GO:0004074">
    <property type="term" value="F:biliverdin reductase [NAD(P)H] activity"/>
    <property type="evidence" value="ECO:0007669"/>
    <property type="project" value="TreeGrafter"/>
</dbReference>
<dbReference type="EMBL" id="FXYX01000001">
    <property type="protein sequence ID" value="SMX66665.1"/>
    <property type="molecule type" value="Genomic_DNA"/>
</dbReference>